<reference evidence="2 3" key="2">
    <citation type="journal article" date="2017" name="Nature">
        <title>The Apostasia genome and the evolution of orchids.</title>
        <authorList>
            <person name="Zhang G.Q."/>
            <person name="Liu K.W."/>
            <person name="Li Z."/>
            <person name="Lohaus R."/>
            <person name="Hsiao Y.Y."/>
            <person name="Niu S.C."/>
            <person name="Wang J.Y."/>
            <person name="Lin Y.C."/>
            <person name="Xu Q."/>
            <person name="Chen L.J."/>
            <person name="Yoshida K."/>
            <person name="Fujiwara S."/>
            <person name="Wang Z.W."/>
            <person name="Zhang Y.Q."/>
            <person name="Mitsuda N."/>
            <person name="Wang M."/>
            <person name="Liu G.H."/>
            <person name="Pecoraro L."/>
            <person name="Huang H.X."/>
            <person name="Xiao X.J."/>
            <person name="Lin M."/>
            <person name="Wu X.Y."/>
            <person name="Wu W.L."/>
            <person name="Chen Y.Y."/>
            <person name="Chang S.B."/>
            <person name="Sakamoto S."/>
            <person name="Ohme-Takagi M."/>
            <person name="Yagi M."/>
            <person name="Zeng S.J."/>
            <person name="Shen C.Y."/>
            <person name="Yeh C.M."/>
            <person name="Luo Y.B."/>
            <person name="Tsai W.C."/>
            <person name="Van de Peer Y."/>
            <person name="Liu Z.J."/>
        </authorList>
    </citation>
    <scope>NUCLEOTIDE SEQUENCE [LARGE SCALE GENOMIC DNA]</scope>
    <source>
        <tissue evidence="2">The whole plant</tissue>
    </source>
</reference>
<gene>
    <name evidence="2" type="primary">ARP9</name>
    <name evidence="2" type="ORF">MA16_Dca016535</name>
</gene>
<proteinExistence type="inferred from homology"/>
<dbReference type="Proteomes" id="UP000233837">
    <property type="component" value="Unassembled WGS sequence"/>
</dbReference>
<protein>
    <submittedName>
        <fullName evidence="2">Actin-related protein 9</fullName>
    </submittedName>
</protein>
<dbReference type="FunFam" id="3.30.420.40:FF:000378">
    <property type="entry name" value="Actin-related protein 9"/>
    <property type="match status" value="1"/>
</dbReference>
<evidence type="ECO:0000313" key="2">
    <source>
        <dbReference type="EMBL" id="PKU83426.1"/>
    </source>
</evidence>
<organism evidence="2 3">
    <name type="scientific">Dendrobium catenatum</name>
    <dbReference type="NCBI Taxonomy" id="906689"/>
    <lineage>
        <taxon>Eukaryota</taxon>
        <taxon>Viridiplantae</taxon>
        <taxon>Streptophyta</taxon>
        <taxon>Embryophyta</taxon>
        <taxon>Tracheophyta</taxon>
        <taxon>Spermatophyta</taxon>
        <taxon>Magnoliopsida</taxon>
        <taxon>Liliopsida</taxon>
        <taxon>Asparagales</taxon>
        <taxon>Orchidaceae</taxon>
        <taxon>Epidendroideae</taxon>
        <taxon>Malaxideae</taxon>
        <taxon>Dendrobiinae</taxon>
        <taxon>Dendrobium</taxon>
    </lineage>
</organism>
<dbReference type="InterPro" id="IPR004000">
    <property type="entry name" value="Actin"/>
</dbReference>
<dbReference type="AlphaFoldDB" id="A0A2I0X6A5"/>
<dbReference type="FunFam" id="3.90.640.10:FF:000044">
    <property type="entry name" value="Actin-related protein 9"/>
    <property type="match status" value="1"/>
</dbReference>
<dbReference type="EMBL" id="KZ502113">
    <property type="protein sequence ID" value="PKU83426.1"/>
    <property type="molecule type" value="Genomic_DNA"/>
</dbReference>
<comment type="similarity">
    <text evidence="1">Belongs to the actin family.</text>
</comment>
<reference evidence="2 3" key="1">
    <citation type="journal article" date="2016" name="Sci. Rep.">
        <title>The Dendrobium catenatum Lindl. genome sequence provides insights into polysaccharide synthase, floral development and adaptive evolution.</title>
        <authorList>
            <person name="Zhang G.Q."/>
            <person name="Xu Q."/>
            <person name="Bian C."/>
            <person name="Tsai W.C."/>
            <person name="Yeh C.M."/>
            <person name="Liu K.W."/>
            <person name="Yoshida K."/>
            <person name="Zhang L.S."/>
            <person name="Chang S.B."/>
            <person name="Chen F."/>
            <person name="Shi Y."/>
            <person name="Su Y.Y."/>
            <person name="Zhang Y.Q."/>
            <person name="Chen L.J."/>
            <person name="Yin Y."/>
            <person name="Lin M."/>
            <person name="Huang H."/>
            <person name="Deng H."/>
            <person name="Wang Z.W."/>
            <person name="Zhu S.L."/>
            <person name="Zhao X."/>
            <person name="Deng C."/>
            <person name="Niu S.C."/>
            <person name="Huang J."/>
            <person name="Wang M."/>
            <person name="Liu G.H."/>
            <person name="Yang H.J."/>
            <person name="Xiao X.J."/>
            <person name="Hsiao Y.Y."/>
            <person name="Wu W.L."/>
            <person name="Chen Y.Y."/>
            <person name="Mitsuda N."/>
            <person name="Ohme-Takagi M."/>
            <person name="Luo Y.B."/>
            <person name="Van de Peer Y."/>
            <person name="Liu Z.J."/>
        </authorList>
    </citation>
    <scope>NUCLEOTIDE SEQUENCE [LARGE SCALE GENOMIC DNA]</scope>
    <source>
        <tissue evidence="2">The whole plant</tissue>
    </source>
</reference>
<dbReference type="SMART" id="SM00268">
    <property type="entry name" value="ACTIN"/>
    <property type="match status" value="1"/>
</dbReference>
<dbReference type="PANTHER" id="PTHR11937">
    <property type="entry name" value="ACTIN"/>
    <property type="match status" value="1"/>
</dbReference>
<evidence type="ECO:0000313" key="3">
    <source>
        <dbReference type="Proteomes" id="UP000233837"/>
    </source>
</evidence>
<dbReference type="SUPFAM" id="SSF53067">
    <property type="entry name" value="Actin-like ATPase domain"/>
    <property type="match status" value="2"/>
</dbReference>
<dbReference type="Pfam" id="PF00022">
    <property type="entry name" value="Actin"/>
    <property type="match status" value="1"/>
</dbReference>
<dbReference type="FunFam" id="3.30.420.40:FF:000353">
    <property type="entry name" value="Actin-related protein 9"/>
    <property type="match status" value="1"/>
</dbReference>
<dbReference type="Gene3D" id="3.90.640.10">
    <property type="entry name" value="Actin, Chain A, domain 4"/>
    <property type="match status" value="1"/>
</dbReference>
<sequence>MKDYLKSVVPSQLIAERGSNLVVINPGSANVRIGFAHQNVPYNIPHCIARRVKSGPKKKVQDQMLNTQATPAQNMEREKAYDMIASSLKIPFLHEEATNNSFPRKVGRVDGFAPHQYRNDSPIIWTKVMDKKSNSFAMKDGKATNLHSSEASKSFDGGDSDSDEYKLKESIFGDEALRISPCEPYCLSRPIRRGHFNISQDYPLQQVITDLYVIWDWILVDKLHILPVDRSFYSAVLVLPESFDSREIKEMLSIVLRDLRFSTAVVHQEGLAAAFGNGLSTACVVNIGAQVTSVICIEDGVALPSTIITQPYGGEDISRCLLWVQRYHQAWPSINTDPVMKSIDMLMLNKIKESYCQIREGEFDAVAIVHSCEEGKPAGSHKARLSALNVPPMGLFLPTLFVPEEYPPPPRSGFHDYEDMLEDSWQMDFTRRPDMSDGLYLGSSGGVSMWDTYQVYPKRLKKDELVGLAEAITTSILSTGRIDLQRKLFCSIQIIGGVALTAGLVPVVEERVLHAIPSNEAIDTVEVLQSRSDPSFVSWKGGTILAILDFSRDAWIHREDWIRNGIHIGSGRKYKDSYFLQAQTMCYINT</sequence>
<dbReference type="CDD" id="cd10206">
    <property type="entry name" value="ASKHA_NBD_Arp8-like"/>
    <property type="match status" value="1"/>
</dbReference>
<dbReference type="InterPro" id="IPR043129">
    <property type="entry name" value="ATPase_NBD"/>
</dbReference>
<dbReference type="STRING" id="906689.A0A2I0X6A5"/>
<name>A0A2I0X6A5_9ASPA</name>
<dbReference type="FunFam" id="3.30.420.40:FF:000286">
    <property type="entry name" value="Actin-related protein 8"/>
    <property type="match status" value="1"/>
</dbReference>
<dbReference type="Gene3D" id="3.30.420.40">
    <property type="match status" value="4"/>
</dbReference>
<evidence type="ECO:0000256" key="1">
    <source>
        <dbReference type="RuleBase" id="RU000487"/>
    </source>
</evidence>
<accession>A0A2I0X6A5</accession>
<keyword evidence="3" id="KW-1185">Reference proteome</keyword>